<dbReference type="GO" id="GO:0008270">
    <property type="term" value="F:zinc ion binding"/>
    <property type="evidence" value="ECO:0007669"/>
    <property type="project" value="UniProtKB-KW"/>
</dbReference>
<dbReference type="Pfam" id="PF00096">
    <property type="entry name" value="zf-C2H2"/>
    <property type="match status" value="1"/>
</dbReference>
<dbReference type="OrthoDB" id="372803at2759"/>
<keyword evidence="3 5" id="KW-0863">Zinc-finger</keyword>
<feature type="domain" description="C2H2-type" evidence="6">
    <location>
        <begin position="6"/>
        <end position="36"/>
    </location>
</feature>
<name>A0A1R2CJ36_9CILI</name>
<dbReference type="Proteomes" id="UP000187209">
    <property type="component" value="Unassembled WGS sequence"/>
</dbReference>
<feature type="domain" description="C2H2-type" evidence="6">
    <location>
        <begin position="37"/>
        <end position="64"/>
    </location>
</feature>
<keyword evidence="8" id="KW-1185">Reference proteome</keyword>
<organism evidence="7 8">
    <name type="scientific">Stentor coeruleus</name>
    <dbReference type="NCBI Taxonomy" id="5963"/>
    <lineage>
        <taxon>Eukaryota</taxon>
        <taxon>Sar</taxon>
        <taxon>Alveolata</taxon>
        <taxon>Ciliophora</taxon>
        <taxon>Postciliodesmatophora</taxon>
        <taxon>Heterotrichea</taxon>
        <taxon>Heterotrichida</taxon>
        <taxon>Stentoridae</taxon>
        <taxon>Stentor</taxon>
    </lineage>
</organism>
<evidence type="ECO:0000256" key="4">
    <source>
        <dbReference type="ARBA" id="ARBA00022833"/>
    </source>
</evidence>
<dbReference type="SUPFAM" id="SSF57667">
    <property type="entry name" value="beta-beta-alpha zinc fingers"/>
    <property type="match status" value="2"/>
</dbReference>
<evidence type="ECO:0000313" key="7">
    <source>
        <dbReference type="EMBL" id="OMJ88965.1"/>
    </source>
</evidence>
<evidence type="ECO:0000256" key="1">
    <source>
        <dbReference type="ARBA" id="ARBA00022723"/>
    </source>
</evidence>
<dbReference type="PROSITE" id="PS00028">
    <property type="entry name" value="ZINC_FINGER_C2H2_1"/>
    <property type="match status" value="3"/>
</dbReference>
<comment type="caution">
    <text evidence="7">The sequence shown here is derived from an EMBL/GenBank/DDBJ whole genome shotgun (WGS) entry which is preliminary data.</text>
</comment>
<dbReference type="Gene3D" id="3.30.160.60">
    <property type="entry name" value="Classic Zinc Finger"/>
    <property type="match status" value="3"/>
</dbReference>
<dbReference type="InterPro" id="IPR050329">
    <property type="entry name" value="GLI_C2H2-zinc-finger"/>
</dbReference>
<dbReference type="PANTHER" id="PTHR19818">
    <property type="entry name" value="ZINC FINGER PROTEIN ZIC AND GLI"/>
    <property type="match status" value="1"/>
</dbReference>
<evidence type="ECO:0000256" key="2">
    <source>
        <dbReference type="ARBA" id="ARBA00022737"/>
    </source>
</evidence>
<reference evidence="7 8" key="1">
    <citation type="submission" date="2016-11" db="EMBL/GenBank/DDBJ databases">
        <title>The macronuclear genome of Stentor coeruleus: a giant cell with tiny introns.</title>
        <authorList>
            <person name="Slabodnick M."/>
            <person name="Ruby J.G."/>
            <person name="Reiff S.B."/>
            <person name="Swart E.C."/>
            <person name="Gosai S."/>
            <person name="Prabakaran S."/>
            <person name="Witkowska E."/>
            <person name="Larue G.E."/>
            <person name="Fisher S."/>
            <person name="Freeman R.M."/>
            <person name="Gunawardena J."/>
            <person name="Chu W."/>
            <person name="Stover N.A."/>
            <person name="Gregory B.D."/>
            <person name="Nowacki M."/>
            <person name="Derisi J."/>
            <person name="Roy S.W."/>
            <person name="Marshall W.F."/>
            <person name="Sood P."/>
        </authorList>
    </citation>
    <scope>NUCLEOTIDE SEQUENCE [LARGE SCALE GENOMIC DNA]</scope>
    <source>
        <strain evidence="7">WM001</strain>
    </source>
</reference>
<sequence>MPKKSLHCEYEGCTRSYCSSFNLKRHIESSHYGLRKFKCPLCSKLLSSKQNLIDHQNIHSGAKPYKCEILSCGMVFRQLSQYYLHKQLHIEVSNHIVHNYNTFDSDLKLLMLKISEECCNSSYTIPTIPYTIEDIKLPIINIGDSFELKLPLMPILKSLN</sequence>
<feature type="domain" description="C2H2-type" evidence="6">
    <location>
        <begin position="65"/>
        <end position="89"/>
    </location>
</feature>
<keyword evidence="4" id="KW-0862">Zinc</keyword>
<dbReference type="GO" id="GO:0045944">
    <property type="term" value="P:positive regulation of transcription by RNA polymerase II"/>
    <property type="evidence" value="ECO:0007669"/>
    <property type="project" value="UniProtKB-ARBA"/>
</dbReference>
<dbReference type="InterPro" id="IPR036236">
    <property type="entry name" value="Znf_C2H2_sf"/>
</dbReference>
<dbReference type="GO" id="GO:0000981">
    <property type="term" value="F:DNA-binding transcription factor activity, RNA polymerase II-specific"/>
    <property type="evidence" value="ECO:0007669"/>
    <property type="project" value="TreeGrafter"/>
</dbReference>
<gene>
    <name evidence="7" type="ORF">SteCoe_8974</name>
</gene>
<dbReference type="GO" id="GO:0000978">
    <property type="term" value="F:RNA polymerase II cis-regulatory region sequence-specific DNA binding"/>
    <property type="evidence" value="ECO:0007669"/>
    <property type="project" value="TreeGrafter"/>
</dbReference>
<proteinExistence type="predicted"/>
<evidence type="ECO:0000256" key="3">
    <source>
        <dbReference type="ARBA" id="ARBA00022771"/>
    </source>
</evidence>
<dbReference type="PROSITE" id="PS50157">
    <property type="entry name" value="ZINC_FINGER_C2H2_2"/>
    <property type="match status" value="3"/>
</dbReference>
<dbReference type="PANTHER" id="PTHR19818:SF139">
    <property type="entry name" value="PAIR-RULE PROTEIN ODD-PAIRED"/>
    <property type="match status" value="1"/>
</dbReference>
<dbReference type="AlphaFoldDB" id="A0A1R2CJ36"/>
<protein>
    <recommendedName>
        <fullName evidence="6">C2H2-type domain-containing protein</fullName>
    </recommendedName>
</protein>
<accession>A0A1R2CJ36</accession>
<evidence type="ECO:0000313" key="8">
    <source>
        <dbReference type="Proteomes" id="UP000187209"/>
    </source>
</evidence>
<evidence type="ECO:0000259" key="6">
    <source>
        <dbReference type="PROSITE" id="PS50157"/>
    </source>
</evidence>
<dbReference type="SMART" id="SM00355">
    <property type="entry name" value="ZnF_C2H2"/>
    <property type="match status" value="3"/>
</dbReference>
<dbReference type="GO" id="GO:0005634">
    <property type="term" value="C:nucleus"/>
    <property type="evidence" value="ECO:0007669"/>
    <property type="project" value="UniProtKB-ARBA"/>
</dbReference>
<keyword evidence="1" id="KW-0479">Metal-binding</keyword>
<keyword evidence="2" id="KW-0677">Repeat</keyword>
<dbReference type="InterPro" id="IPR013087">
    <property type="entry name" value="Znf_C2H2_type"/>
</dbReference>
<dbReference type="EMBL" id="MPUH01000137">
    <property type="protein sequence ID" value="OMJ88965.1"/>
    <property type="molecule type" value="Genomic_DNA"/>
</dbReference>
<evidence type="ECO:0000256" key="5">
    <source>
        <dbReference type="PROSITE-ProRule" id="PRU00042"/>
    </source>
</evidence>